<evidence type="ECO:0000256" key="1">
    <source>
        <dbReference type="ARBA" id="ARBA00006285"/>
    </source>
</evidence>
<dbReference type="PANTHER" id="PTHR21040:SF8">
    <property type="entry name" value="BCDNA.GH04120"/>
    <property type="match status" value="1"/>
</dbReference>
<keyword evidence="2" id="KW-0378">Hydrolase</keyword>
<sequence>MGYSIGKLGISGFWMWLLVFLPGPVNSQQENTDVLPVRGLAIAAPQKGDVDTFVDFMDQVLAPRGVNVLILRVDYNYAYESHPELRNEEVLSRSDVKKIVATAADHGIKLIPQINLLGHQSWASSLGNLLKVYPEFDETPHITLPEEYEWPNEDGLYCKSYCPLHPEVHGVVFDLVDEILEVFETDAFHAGMDEVFYIGDDRCPRCSGRDKAELFAGEVTKIRNHLNLTDKKLWIWGDRLIDGKTTGIGMWEASMNNTHRAIDMIPTDVVICDWHYERPDQTPVLFAMKGFDVITCSWRNPEVGVMQVEDMVRYRTYQNEKLKDRFQGVVLTVWSGADSFMEGYKSYMQAADKAAEDQKQPWVTFDHMFKKMENLSGS</sequence>
<evidence type="ECO:0000313" key="4">
    <source>
        <dbReference type="EMBL" id="MDN3688963.1"/>
    </source>
</evidence>
<dbReference type="Proteomes" id="UP001236663">
    <property type="component" value="Unassembled WGS sequence"/>
</dbReference>
<organism evidence="4 5">
    <name type="scientific">Cyclobacterium jeungdonense</name>
    <dbReference type="NCBI Taxonomy" id="708087"/>
    <lineage>
        <taxon>Bacteria</taxon>
        <taxon>Pseudomonadati</taxon>
        <taxon>Bacteroidota</taxon>
        <taxon>Cytophagia</taxon>
        <taxon>Cytophagales</taxon>
        <taxon>Cyclobacteriaceae</taxon>
        <taxon>Cyclobacterium</taxon>
    </lineage>
</organism>
<dbReference type="Gene3D" id="3.20.20.80">
    <property type="entry name" value="Glycosidases"/>
    <property type="match status" value="1"/>
</dbReference>
<dbReference type="RefSeq" id="WP_240459420.1">
    <property type="nucleotide sequence ID" value="NZ_JAUFQS010000015.1"/>
</dbReference>
<protein>
    <submittedName>
        <fullName evidence="4">Family 20 glycosylhydrolase</fullName>
    </submittedName>
</protein>
<reference evidence="5" key="1">
    <citation type="journal article" date="2019" name="Int. J. Syst. Evol. Microbiol.">
        <title>The Global Catalogue of Microorganisms (GCM) 10K type strain sequencing project: providing services to taxonomists for standard genome sequencing and annotation.</title>
        <authorList>
            <consortium name="The Broad Institute Genomics Platform"/>
            <consortium name="The Broad Institute Genome Sequencing Center for Infectious Disease"/>
            <person name="Wu L."/>
            <person name="Ma J."/>
        </authorList>
    </citation>
    <scope>NUCLEOTIDE SEQUENCE [LARGE SCALE GENOMIC DNA]</scope>
    <source>
        <strain evidence="5">CECT 7706</strain>
    </source>
</reference>
<dbReference type="SUPFAM" id="SSF51445">
    <property type="entry name" value="(Trans)glycosidases"/>
    <property type="match status" value="1"/>
</dbReference>
<dbReference type="InterPro" id="IPR015883">
    <property type="entry name" value="Glyco_hydro_20_cat"/>
</dbReference>
<evidence type="ECO:0000256" key="2">
    <source>
        <dbReference type="ARBA" id="ARBA00022801"/>
    </source>
</evidence>
<keyword evidence="5" id="KW-1185">Reference proteome</keyword>
<gene>
    <name evidence="4" type="ORF">QWZ15_14075</name>
</gene>
<dbReference type="EMBL" id="JAUFQS010000015">
    <property type="protein sequence ID" value="MDN3688963.1"/>
    <property type="molecule type" value="Genomic_DNA"/>
</dbReference>
<name>A0ABT8CBK0_9BACT</name>
<dbReference type="PANTHER" id="PTHR21040">
    <property type="entry name" value="BCDNA.GH04120"/>
    <property type="match status" value="1"/>
</dbReference>
<comment type="caution">
    <text evidence="4">The sequence shown here is derived from an EMBL/GenBank/DDBJ whole genome shotgun (WGS) entry which is preliminary data.</text>
</comment>
<dbReference type="InterPro" id="IPR038901">
    <property type="entry name" value="HEXDC-like"/>
</dbReference>
<comment type="similarity">
    <text evidence="1">Belongs to the glycosyl hydrolase 20 family.</text>
</comment>
<evidence type="ECO:0000313" key="5">
    <source>
        <dbReference type="Proteomes" id="UP001236663"/>
    </source>
</evidence>
<dbReference type="Pfam" id="PF00728">
    <property type="entry name" value="Glyco_hydro_20"/>
    <property type="match status" value="1"/>
</dbReference>
<feature type="domain" description="Glycoside hydrolase family 20 catalytic" evidence="3">
    <location>
        <begin position="85"/>
        <end position="297"/>
    </location>
</feature>
<proteinExistence type="inferred from homology"/>
<dbReference type="InterPro" id="IPR017853">
    <property type="entry name" value="GH"/>
</dbReference>
<accession>A0ABT8CBK0</accession>
<evidence type="ECO:0000259" key="3">
    <source>
        <dbReference type="Pfam" id="PF00728"/>
    </source>
</evidence>